<dbReference type="GO" id="GO:0009094">
    <property type="term" value="P:L-phenylalanine biosynthetic process"/>
    <property type="evidence" value="ECO:0007669"/>
    <property type="project" value="UniProtKB-UniPathway"/>
</dbReference>
<evidence type="ECO:0000256" key="5">
    <source>
        <dbReference type="ARBA" id="ARBA00023141"/>
    </source>
</evidence>
<dbReference type="NCBIfam" id="NF008865">
    <property type="entry name" value="PRK11898.1"/>
    <property type="match status" value="1"/>
</dbReference>
<evidence type="ECO:0000313" key="14">
    <source>
        <dbReference type="Proteomes" id="UP000322997"/>
    </source>
</evidence>
<sequence>MKEQRDCKESDFNLLVVWNPPSAFHSNVIECSINLRLSYEPSTGERKSSVKIAYLGPQSSFTDLAVKKAFPEEETLPFTTIPDCIEAVMEGEVDYAVVPLENALEGSVHITVDYLFHEADLAIVAELTSAIQQHLMVHPDWKDQPGQPEKIMSHPHALAQCHKFLRGTYKGVPLEQSTSTSAGAKFVSEHPESFLGAIGNELAAEHYGLAILHDHIHDVTYNHTRFIVLHKKHREVSIPHETSLHKTTLMVTLPKDRSGALHQVLSAFAWRQLNLSKIESRPLKTGLGDYFFLIDVDHELDDVLLPGAINEMEALGCSVKLVGHYPSFMLS</sequence>
<accession>A0A5D4S6B2</accession>
<proteinExistence type="predicted"/>
<evidence type="ECO:0000256" key="9">
    <source>
        <dbReference type="PIRSR" id="PIRSR001500-2"/>
    </source>
</evidence>
<comment type="caution">
    <text evidence="13">The sequence shown here is derived from an EMBL/GenBank/DDBJ whole genome shotgun (WGS) entry which is preliminary data.</text>
</comment>
<dbReference type="Pfam" id="PF01842">
    <property type="entry name" value="ACT"/>
    <property type="match status" value="1"/>
</dbReference>
<dbReference type="AlphaFoldDB" id="A0A5D4S6B2"/>
<dbReference type="PROSITE" id="PS00857">
    <property type="entry name" value="PREPHENATE_DEHYDR_1"/>
    <property type="match status" value="1"/>
</dbReference>
<dbReference type="FunFam" id="3.40.190.10:FF:000064">
    <property type="entry name" value="Prephenate dehydratase"/>
    <property type="match status" value="1"/>
</dbReference>
<dbReference type="Gene3D" id="3.30.70.260">
    <property type="match status" value="1"/>
</dbReference>
<gene>
    <name evidence="10 13" type="primary">pheA</name>
    <name evidence="13" type="ORF">FZC83_05055</name>
</gene>
<keyword evidence="7 10" id="KW-0456">Lyase</keyword>
<feature type="domain" description="Prephenate dehydratase" evidence="11">
    <location>
        <begin position="51"/>
        <end position="231"/>
    </location>
</feature>
<keyword evidence="5 10" id="KW-0057">Aromatic amino acid biosynthesis</keyword>
<evidence type="ECO:0000256" key="1">
    <source>
        <dbReference type="ARBA" id="ARBA00004741"/>
    </source>
</evidence>
<dbReference type="InterPro" id="IPR002912">
    <property type="entry name" value="ACT_dom"/>
</dbReference>
<dbReference type="SUPFAM" id="SSF55021">
    <property type="entry name" value="ACT-like"/>
    <property type="match status" value="1"/>
</dbReference>
<dbReference type="EC" id="4.2.1.51" evidence="2 10"/>
<evidence type="ECO:0000256" key="4">
    <source>
        <dbReference type="ARBA" id="ARBA00022605"/>
    </source>
</evidence>
<dbReference type="Gene3D" id="3.40.190.10">
    <property type="entry name" value="Periplasmic binding protein-like II"/>
    <property type="match status" value="2"/>
</dbReference>
<dbReference type="CDD" id="cd13633">
    <property type="entry name" value="PBP2_Sa-PDT_like"/>
    <property type="match status" value="1"/>
</dbReference>
<dbReference type="InterPro" id="IPR001086">
    <property type="entry name" value="Preph_deHydtase"/>
</dbReference>
<evidence type="ECO:0000256" key="7">
    <source>
        <dbReference type="ARBA" id="ARBA00023239"/>
    </source>
</evidence>
<evidence type="ECO:0000256" key="2">
    <source>
        <dbReference type="ARBA" id="ARBA00013147"/>
    </source>
</evidence>
<dbReference type="InterPro" id="IPR018528">
    <property type="entry name" value="Preph_deHydtase_CS"/>
</dbReference>
<evidence type="ECO:0000313" key="13">
    <source>
        <dbReference type="EMBL" id="TYS57292.1"/>
    </source>
</evidence>
<comment type="catalytic activity">
    <reaction evidence="8 10">
        <text>prephenate + H(+) = 3-phenylpyruvate + CO2 + H2O</text>
        <dbReference type="Rhea" id="RHEA:21648"/>
        <dbReference type="ChEBI" id="CHEBI:15377"/>
        <dbReference type="ChEBI" id="CHEBI:15378"/>
        <dbReference type="ChEBI" id="CHEBI:16526"/>
        <dbReference type="ChEBI" id="CHEBI:18005"/>
        <dbReference type="ChEBI" id="CHEBI:29934"/>
        <dbReference type="EC" id="4.2.1.51"/>
    </reaction>
</comment>
<dbReference type="Pfam" id="PF00800">
    <property type="entry name" value="PDT"/>
    <property type="match status" value="1"/>
</dbReference>
<dbReference type="UniPathway" id="UPA00121">
    <property type="reaction ID" value="UER00345"/>
</dbReference>
<dbReference type="PANTHER" id="PTHR21022:SF19">
    <property type="entry name" value="PREPHENATE DEHYDRATASE-RELATED"/>
    <property type="match status" value="1"/>
</dbReference>
<dbReference type="PIRSF" id="PIRSF001500">
    <property type="entry name" value="Chor_mut_pdt_Ppr"/>
    <property type="match status" value="1"/>
</dbReference>
<dbReference type="InterPro" id="IPR008242">
    <property type="entry name" value="Chor_mutase/pphenate_deHydtase"/>
</dbReference>
<dbReference type="PROSITE" id="PS00858">
    <property type="entry name" value="PREPHENATE_DEHYDR_2"/>
    <property type="match status" value="1"/>
</dbReference>
<evidence type="ECO:0000256" key="8">
    <source>
        <dbReference type="ARBA" id="ARBA00047848"/>
    </source>
</evidence>
<name>A0A5D4S6B2_9BACI</name>
<evidence type="ECO:0000256" key="10">
    <source>
        <dbReference type="RuleBase" id="RU361254"/>
    </source>
</evidence>
<keyword evidence="4 10" id="KW-0028">Amino-acid biosynthesis</keyword>
<dbReference type="PANTHER" id="PTHR21022">
    <property type="entry name" value="PREPHENATE DEHYDRATASE P PROTEIN"/>
    <property type="match status" value="1"/>
</dbReference>
<protein>
    <recommendedName>
        <fullName evidence="3 10">Prephenate dehydratase</fullName>
        <shortName evidence="10">PDT</shortName>
        <ecNumber evidence="2 10">4.2.1.51</ecNumber>
    </recommendedName>
</protein>
<reference evidence="13 14" key="1">
    <citation type="submission" date="2019-08" db="EMBL/GenBank/DDBJ databases">
        <title>Bacillus genomes from the desert of Cuatro Cienegas, Coahuila.</title>
        <authorList>
            <person name="Olmedo-Alvarez G."/>
        </authorList>
    </citation>
    <scope>NUCLEOTIDE SEQUENCE [LARGE SCALE GENOMIC DNA]</scope>
    <source>
        <strain evidence="13 14">CH108_3D</strain>
    </source>
</reference>
<dbReference type="EMBL" id="VTEQ01000001">
    <property type="protein sequence ID" value="TYS57292.1"/>
    <property type="molecule type" value="Genomic_DNA"/>
</dbReference>
<evidence type="ECO:0000259" key="12">
    <source>
        <dbReference type="PROSITE" id="PS51671"/>
    </source>
</evidence>
<dbReference type="InterPro" id="IPR045865">
    <property type="entry name" value="ACT-like_dom_sf"/>
</dbReference>
<evidence type="ECO:0000259" key="11">
    <source>
        <dbReference type="PROSITE" id="PS51171"/>
    </source>
</evidence>
<dbReference type="PROSITE" id="PS51671">
    <property type="entry name" value="ACT"/>
    <property type="match status" value="1"/>
</dbReference>
<dbReference type="CDD" id="cd04905">
    <property type="entry name" value="ACT_CM-PDT"/>
    <property type="match status" value="1"/>
</dbReference>
<dbReference type="GO" id="GO:0004664">
    <property type="term" value="F:prephenate dehydratase activity"/>
    <property type="evidence" value="ECO:0007669"/>
    <property type="project" value="UniProtKB-UniRule"/>
</dbReference>
<keyword evidence="6 10" id="KW-0584">Phenylalanine biosynthesis</keyword>
<dbReference type="PROSITE" id="PS51171">
    <property type="entry name" value="PREPHENATE_DEHYDR_3"/>
    <property type="match status" value="1"/>
</dbReference>
<evidence type="ECO:0000256" key="6">
    <source>
        <dbReference type="ARBA" id="ARBA00023222"/>
    </source>
</evidence>
<organism evidence="13 14">
    <name type="scientific">Rossellomorea marisflavi</name>
    <dbReference type="NCBI Taxonomy" id="189381"/>
    <lineage>
        <taxon>Bacteria</taxon>
        <taxon>Bacillati</taxon>
        <taxon>Bacillota</taxon>
        <taxon>Bacilli</taxon>
        <taxon>Bacillales</taxon>
        <taxon>Bacillaceae</taxon>
        <taxon>Rossellomorea</taxon>
    </lineage>
</organism>
<dbReference type="GO" id="GO:0005737">
    <property type="term" value="C:cytoplasm"/>
    <property type="evidence" value="ECO:0007669"/>
    <property type="project" value="TreeGrafter"/>
</dbReference>
<dbReference type="Proteomes" id="UP000322997">
    <property type="component" value="Unassembled WGS sequence"/>
</dbReference>
<feature type="domain" description="ACT" evidence="12">
    <location>
        <begin position="249"/>
        <end position="326"/>
    </location>
</feature>
<feature type="site" description="Essential for prephenate dehydratase activity" evidence="9">
    <location>
        <position position="224"/>
    </location>
</feature>
<dbReference type="SUPFAM" id="SSF53850">
    <property type="entry name" value="Periplasmic binding protein-like II"/>
    <property type="match status" value="1"/>
</dbReference>
<evidence type="ECO:0000256" key="3">
    <source>
        <dbReference type="ARBA" id="ARBA00021872"/>
    </source>
</evidence>
<comment type="pathway">
    <text evidence="1 10">Amino-acid biosynthesis; L-phenylalanine biosynthesis; phenylpyruvate from prephenate: step 1/1.</text>
</comment>